<feature type="site" description="Important for catalytic activity, responsible for pKa modulation of the active site Glu and correct orientation of both the proton donor and substrate" evidence="5">
    <location>
        <position position="173"/>
    </location>
</feature>
<dbReference type="CDD" id="cd09001">
    <property type="entry name" value="GH43_FsAxh1-like"/>
    <property type="match status" value="1"/>
</dbReference>
<dbReference type="KEGG" id="mgk:FSB76_22400"/>
<organism evidence="9 10">
    <name type="scientific">Mucilaginibacter ginsenosidivorax</name>
    <dbReference type="NCBI Taxonomy" id="862126"/>
    <lineage>
        <taxon>Bacteria</taxon>
        <taxon>Pseudomonadati</taxon>
        <taxon>Bacteroidota</taxon>
        <taxon>Sphingobacteriia</taxon>
        <taxon>Sphingobacteriales</taxon>
        <taxon>Sphingobacteriaceae</taxon>
        <taxon>Mucilaginibacter</taxon>
    </lineage>
</organism>
<dbReference type="InterPro" id="IPR006710">
    <property type="entry name" value="Glyco_hydro_43"/>
</dbReference>
<evidence type="ECO:0000259" key="8">
    <source>
        <dbReference type="Pfam" id="PF17851"/>
    </source>
</evidence>
<dbReference type="InterPro" id="IPR023296">
    <property type="entry name" value="Glyco_hydro_beta-prop_sf"/>
</dbReference>
<evidence type="ECO:0000313" key="9">
    <source>
        <dbReference type="EMBL" id="QEC78563.1"/>
    </source>
</evidence>
<gene>
    <name evidence="9" type="ORF">FSB76_22400</name>
</gene>
<evidence type="ECO:0000256" key="6">
    <source>
        <dbReference type="RuleBase" id="RU361187"/>
    </source>
</evidence>
<evidence type="ECO:0000256" key="3">
    <source>
        <dbReference type="ARBA" id="ARBA00023295"/>
    </source>
</evidence>
<dbReference type="SUPFAM" id="SSF49899">
    <property type="entry name" value="Concanavalin A-like lectins/glucanases"/>
    <property type="match status" value="1"/>
</dbReference>
<accession>A0A5B8W4A5</accession>
<feature type="active site" description="Proton donor" evidence="4">
    <location>
        <position position="224"/>
    </location>
</feature>
<feature type="active site" description="Proton acceptor" evidence="4">
    <location>
        <position position="61"/>
    </location>
</feature>
<dbReference type="SUPFAM" id="SSF75005">
    <property type="entry name" value="Arabinanase/levansucrase/invertase"/>
    <property type="match status" value="1"/>
</dbReference>
<dbReference type="PANTHER" id="PTHR42812">
    <property type="entry name" value="BETA-XYLOSIDASE"/>
    <property type="match status" value="1"/>
</dbReference>
<name>A0A5B8W4A5_9SPHI</name>
<evidence type="ECO:0000256" key="7">
    <source>
        <dbReference type="SAM" id="SignalP"/>
    </source>
</evidence>
<evidence type="ECO:0000313" key="10">
    <source>
        <dbReference type="Proteomes" id="UP000321362"/>
    </source>
</evidence>
<dbReference type="GO" id="GO:0004553">
    <property type="term" value="F:hydrolase activity, hydrolyzing O-glycosyl compounds"/>
    <property type="evidence" value="ECO:0007669"/>
    <property type="project" value="InterPro"/>
</dbReference>
<dbReference type="OrthoDB" id="9801455at2"/>
<evidence type="ECO:0000256" key="2">
    <source>
        <dbReference type="ARBA" id="ARBA00022801"/>
    </source>
</evidence>
<keyword evidence="7" id="KW-0732">Signal</keyword>
<dbReference type="Gene3D" id="2.115.10.20">
    <property type="entry name" value="Glycosyl hydrolase domain, family 43"/>
    <property type="match status" value="1"/>
</dbReference>
<dbReference type="PANTHER" id="PTHR42812:SF12">
    <property type="entry name" value="BETA-XYLOSIDASE-RELATED"/>
    <property type="match status" value="1"/>
</dbReference>
<keyword evidence="3 6" id="KW-0326">Glycosidase</keyword>
<dbReference type="EMBL" id="CP042437">
    <property type="protein sequence ID" value="QEC78563.1"/>
    <property type="molecule type" value="Genomic_DNA"/>
</dbReference>
<evidence type="ECO:0000256" key="4">
    <source>
        <dbReference type="PIRSR" id="PIRSR606710-1"/>
    </source>
</evidence>
<dbReference type="AlphaFoldDB" id="A0A5B8W4A5"/>
<feature type="signal peptide" evidence="7">
    <location>
        <begin position="1"/>
        <end position="21"/>
    </location>
</feature>
<sequence>MISKFSIFRALTCFCFITVCANPVAYAQGVDDSVKWGNWLKWGDQRNGTYRNPVLPADYSDPDCIRVNDDYYAISSTFQFSPGVVILHSNDLVNWSVLGHAVNNLNQLSPEMNWDKMNRYGKGIWAGAIRYHHGKFWVYFGTPDEGYFMTTARDPAGPWEPLHQVLSSPGWDDCCPFWDDDGQGYLIGTNYADDYKIHLFKLTADGRDIVKASDQVIHQSPGSEANKLYKINGWYYHFFSEVKPEGRVVMMERSKNIFGPYIESKQLNHAEKQFNEPNQGGLLQTQDGKWYFLTHHGSGDWSGRVLSLLPVTWANGWPVIGKPGADGIGNMVWAGKMPVKDTAKVILQTDDEFEESQLPPQWEWNYQPKADKWSLSQKPGWLSLHAFKPLRPDDLLKAGNTLTQRCFRTPYNSVTIKIEISRMTDGEKAGLCHFTNPHFAQIGINYSRKRRCLEFKNEKVRLSGPEIKGRNIWLRSTWGLDGLSQFYYSLDGYIFKRFGPVYQLTWGSYRGDRIGIYNYNDRENKGCINVDYFHYEIDEQGSLPGPGRNKGGL</sequence>
<feature type="domain" description="Beta-xylosidase C-terminal Concanavalin A-like" evidence="8">
    <location>
        <begin position="351"/>
        <end position="536"/>
    </location>
</feature>
<dbReference type="InterPro" id="IPR041542">
    <property type="entry name" value="GH43_C2"/>
</dbReference>
<dbReference type="InterPro" id="IPR013320">
    <property type="entry name" value="ConA-like_dom_sf"/>
</dbReference>
<reference evidence="9 10" key="1">
    <citation type="journal article" date="2013" name="J. Microbiol.">
        <title>Mucilaginibacter ginsenosidivorax sp. nov., with ginsenoside converting activity isolated from sediment.</title>
        <authorList>
            <person name="Kim J.K."/>
            <person name="Choi T.E."/>
            <person name="Liu Q.M."/>
            <person name="Park H.Y."/>
            <person name="Yi T.H."/>
            <person name="Yoon M.H."/>
            <person name="Kim S.C."/>
            <person name="Im W.T."/>
        </authorList>
    </citation>
    <scope>NUCLEOTIDE SEQUENCE [LARGE SCALE GENOMIC DNA]</scope>
    <source>
        <strain evidence="9 10">KHI28</strain>
    </source>
</reference>
<dbReference type="GO" id="GO:0005975">
    <property type="term" value="P:carbohydrate metabolic process"/>
    <property type="evidence" value="ECO:0007669"/>
    <property type="project" value="InterPro"/>
</dbReference>
<comment type="similarity">
    <text evidence="1 6">Belongs to the glycosyl hydrolase 43 family.</text>
</comment>
<protein>
    <submittedName>
        <fullName evidence="9">Glycosyl hydrolase 43 family protein</fullName>
    </submittedName>
</protein>
<dbReference type="Pfam" id="PF17851">
    <property type="entry name" value="GH43_C2"/>
    <property type="match status" value="1"/>
</dbReference>
<proteinExistence type="inferred from homology"/>
<dbReference type="Proteomes" id="UP000321362">
    <property type="component" value="Chromosome"/>
</dbReference>
<dbReference type="Gene3D" id="2.60.120.200">
    <property type="match status" value="1"/>
</dbReference>
<keyword evidence="10" id="KW-1185">Reference proteome</keyword>
<evidence type="ECO:0000256" key="1">
    <source>
        <dbReference type="ARBA" id="ARBA00009865"/>
    </source>
</evidence>
<keyword evidence="2 6" id="KW-0378">Hydrolase</keyword>
<dbReference type="InterPro" id="IPR051795">
    <property type="entry name" value="Glycosyl_Hydrlase_43"/>
</dbReference>
<feature type="chain" id="PRO_5022725342" evidence="7">
    <location>
        <begin position="22"/>
        <end position="553"/>
    </location>
</feature>
<dbReference type="Pfam" id="PF04616">
    <property type="entry name" value="Glyco_hydro_43"/>
    <property type="match status" value="1"/>
</dbReference>
<evidence type="ECO:0000256" key="5">
    <source>
        <dbReference type="PIRSR" id="PIRSR606710-2"/>
    </source>
</evidence>
<dbReference type="RefSeq" id="WP_147057323.1">
    <property type="nucleotide sequence ID" value="NZ_CP042437.1"/>
</dbReference>